<dbReference type="GO" id="GO:0050793">
    <property type="term" value="P:regulation of developmental process"/>
    <property type="evidence" value="ECO:0007669"/>
    <property type="project" value="InterPro"/>
</dbReference>
<keyword evidence="6" id="KW-0539">Nucleus</keyword>
<feature type="signal peptide" evidence="8">
    <location>
        <begin position="1"/>
        <end position="20"/>
    </location>
</feature>
<evidence type="ECO:0000256" key="5">
    <source>
        <dbReference type="ARBA" id="ARBA00023163"/>
    </source>
</evidence>
<evidence type="ECO:0000256" key="2">
    <source>
        <dbReference type="ARBA" id="ARBA00023015"/>
    </source>
</evidence>
<dbReference type="GO" id="GO:0003700">
    <property type="term" value="F:DNA-binding transcription factor activity"/>
    <property type="evidence" value="ECO:0007669"/>
    <property type="project" value="InterPro"/>
</dbReference>
<dbReference type="AlphaFoldDB" id="A0A396I9P1"/>
<comment type="caution">
    <text evidence="9">The sequence shown here is derived from an EMBL/GenBank/DDBJ whole genome shotgun (WGS) entry which is preliminary data.</text>
</comment>
<dbReference type="Gramene" id="rna24891">
    <property type="protein sequence ID" value="RHN62329.1"/>
    <property type="gene ID" value="gene24891"/>
</dbReference>
<evidence type="ECO:0000256" key="4">
    <source>
        <dbReference type="ARBA" id="ARBA00023155"/>
    </source>
</evidence>
<dbReference type="Proteomes" id="UP000265566">
    <property type="component" value="Chromosome 4"/>
</dbReference>
<keyword evidence="2" id="KW-0805">Transcription regulation</keyword>
<keyword evidence="5" id="KW-0804">Transcription</keyword>
<name>A0A396I9P1_MEDTR</name>
<dbReference type="InterPro" id="IPR044557">
    <property type="entry name" value="WOX8/9-like"/>
</dbReference>
<dbReference type="EMBL" id="PSQE01000004">
    <property type="protein sequence ID" value="RHN62329.1"/>
    <property type="molecule type" value="Genomic_DNA"/>
</dbReference>
<accession>A0A396I9P1</accession>
<feature type="chain" id="PRO_5017250922" description="Transmembrane protein" evidence="8">
    <location>
        <begin position="21"/>
        <end position="90"/>
    </location>
</feature>
<dbReference type="PANTHER" id="PTHR47288">
    <property type="entry name" value="WUSCHEL-RELATED HOMEOBOX 9"/>
    <property type="match status" value="1"/>
</dbReference>
<comment type="similarity">
    <text evidence="7">Belongs to the WUS homeobox family.</text>
</comment>
<evidence type="ECO:0000256" key="6">
    <source>
        <dbReference type="ARBA" id="ARBA00023242"/>
    </source>
</evidence>
<reference evidence="10" key="1">
    <citation type="journal article" date="2018" name="Nat. Plants">
        <title>Whole-genome landscape of Medicago truncatula symbiotic genes.</title>
        <authorList>
            <person name="Pecrix Y."/>
            <person name="Staton S.E."/>
            <person name="Sallet E."/>
            <person name="Lelandais-Briere C."/>
            <person name="Moreau S."/>
            <person name="Carrere S."/>
            <person name="Blein T."/>
            <person name="Jardinaud M.F."/>
            <person name="Latrasse D."/>
            <person name="Zouine M."/>
            <person name="Zahm M."/>
            <person name="Kreplak J."/>
            <person name="Mayjonade B."/>
            <person name="Satge C."/>
            <person name="Perez M."/>
            <person name="Cauet S."/>
            <person name="Marande W."/>
            <person name="Chantry-Darmon C."/>
            <person name="Lopez-Roques C."/>
            <person name="Bouchez O."/>
            <person name="Berard A."/>
            <person name="Debelle F."/>
            <person name="Munos S."/>
            <person name="Bendahmane A."/>
            <person name="Berges H."/>
            <person name="Niebel A."/>
            <person name="Buitink J."/>
            <person name="Frugier F."/>
            <person name="Benhamed M."/>
            <person name="Crespi M."/>
            <person name="Gouzy J."/>
            <person name="Gamas P."/>
        </authorList>
    </citation>
    <scope>NUCLEOTIDE SEQUENCE [LARGE SCALE GENOMIC DNA]</scope>
    <source>
        <strain evidence="10">cv. Jemalong A17</strain>
    </source>
</reference>
<dbReference type="GO" id="GO:0003677">
    <property type="term" value="F:DNA binding"/>
    <property type="evidence" value="ECO:0007669"/>
    <property type="project" value="UniProtKB-KW"/>
</dbReference>
<evidence type="ECO:0000256" key="3">
    <source>
        <dbReference type="ARBA" id="ARBA00023125"/>
    </source>
</evidence>
<evidence type="ECO:0000256" key="7">
    <source>
        <dbReference type="ARBA" id="ARBA00024040"/>
    </source>
</evidence>
<keyword evidence="8" id="KW-0732">Signal</keyword>
<keyword evidence="1" id="KW-0217">Developmental protein</keyword>
<keyword evidence="3" id="KW-0238">DNA-binding</keyword>
<evidence type="ECO:0000256" key="1">
    <source>
        <dbReference type="ARBA" id="ARBA00022473"/>
    </source>
</evidence>
<organism evidence="9 10">
    <name type="scientific">Medicago truncatula</name>
    <name type="common">Barrel medic</name>
    <name type="synonym">Medicago tribuloides</name>
    <dbReference type="NCBI Taxonomy" id="3880"/>
    <lineage>
        <taxon>Eukaryota</taxon>
        <taxon>Viridiplantae</taxon>
        <taxon>Streptophyta</taxon>
        <taxon>Embryophyta</taxon>
        <taxon>Tracheophyta</taxon>
        <taxon>Spermatophyta</taxon>
        <taxon>Magnoliopsida</taxon>
        <taxon>eudicotyledons</taxon>
        <taxon>Gunneridae</taxon>
        <taxon>Pentapetalae</taxon>
        <taxon>rosids</taxon>
        <taxon>fabids</taxon>
        <taxon>Fabales</taxon>
        <taxon>Fabaceae</taxon>
        <taxon>Papilionoideae</taxon>
        <taxon>50 kb inversion clade</taxon>
        <taxon>NPAAA clade</taxon>
        <taxon>Hologalegina</taxon>
        <taxon>IRL clade</taxon>
        <taxon>Trifolieae</taxon>
        <taxon>Medicago</taxon>
    </lineage>
</organism>
<evidence type="ECO:0008006" key="11">
    <source>
        <dbReference type="Google" id="ProtNLM"/>
    </source>
</evidence>
<dbReference type="PANTHER" id="PTHR47288:SF1">
    <property type="entry name" value="WUSCHEL-RELATED HOMEOBOX 9"/>
    <property type="match status" value="1"/>
</dbReference>
<keyword evidence="4" id="KW-0371">Homeobox</keyword>
<evidence type="ECO:0000313" key="10">
    <source>
        <dbReference type="Proteomes" id="UP000265566"/>
    </source>
</evidence>
<sequence length="90" mass="9991">MDVCNVHGFIWLMFVLSSFSEDNVTAKCRVITIDGAFEVNVGPFNVRKFFGDGAVLLDSSGVPVLTDEWGVTLNSLHHGVDYFLVCNFFL</sequence>
<proteinExistence type="inferred from homology"/>
<evidence type="ECO:0000256" key="8">
    <source>
        <dbReference type="SAM" id="SignalP"/>
    </source>
</evidence>
<protein>
    <recommendedName>
        <fullName evidence="11">Transmembrane protein</fullName>
    </recommendedName>
</protein>
<gene>
    <name evidence="9" type="ORF">MtrunA17_Chr4g0046251</name>
</gene>
<evidence type="ECO:0000313" key="9">
    <source>
        <dbReference type="EMBL" id="RHN62329.1"/>
    </source>
</evidence>